<sequence length="230" mass="24950">MMLTRRTRTTLALILTWTLIMGIRIKSMLLLGHHATHLPSSSPWKMSVLNTQGIRWGVFNLLATMRWPTATTLGVLYPSTAAPEAHIIRGIVTAQTAPTLAVVLCGGIIPILIISSHTTAVCPAWTRIRTTLSAISVRHATIPEAITPQMPLVADKIILVMISSIGTTLTPLPVHQTMSKTAITITKPYPTRQTAPTHTTTIAQAHITQTVLEATARSTRVPITRQTTPP</sequence>
<reference evidence="1" key="2">
    <citation type="submission" date="2023-06" db="EMBL/GenBank/DDBJ databases">
        <authorList>
            <consortium name="Lawrence Berkeley National Laboratory"/>
            <person name="Mondo S.J."/>
            <person name="Hensen N."/>
            <person name="Bonometti L."/>
            <person name="Westerberg I."/>
            <person name="Brannstrom I.O."/>
            <person name="Guillou S."/>
            <person name="Cros-Aarteil S."/>
            <person name="Calhoun S."/>
            <person name="Haridas S."/>
            <person name="Kuo A."/>
            <person name="Pangilinan J."/>
            <person name="Riley R."/>
            <person name="Labutti K."/>
            <person name="Andreopoulos B."/>
            <person name="Lipzen A."/>
            <person name="Chen C."/>
            <person name="Yanf M."/>
            <person name="Daum C."/>
            <person name="Ng V."/>
            <person name="Clum A."/>
            <person name="Steindorff A."/>
            <person name="Ohm R."/>
            <person name="Martin F."/>
            <person name="Silar P."/>
            <person name="Natvig D."/>
            <person name="Lalanne C."/>
            <person name="Gautier V."/>
            <person name="Ament-Velasquez S.L."/>
            <person name="Kruys A."/>
            <person name="Hutchinson M.I."/>
            <person name="Powell A.J."/>
            <person name="Barry K."/>
            <person name="Miller A.N."/>
            <person name="Grigoriev I.V."/>
            <person name="Debuchy R."/>
            <person name="Gladieux P."/>
            <person name="Thoren M.H."/>
            <person name="Johannesson H."/>
        </authorList>
    </citation>
    <scope>NUCLEOTIDE SEQUENCE</scope>
    <source>
        <strain evidence="1">PSN324</strain>
    </source>
</reference>
<keyword evidence="2" id="KW-1185">Reference proteome</keyword>
<accession>A0AAV9I1U4</accession>
<evidence type="ECO:0000313" key="2">
    <source>
        <dbReference type="Proteomes" id="UP001321749"/>
    </source>
</evidence>
<dbReference type="Proteomes" id="UP001321749">
    <property type="component" value="Unassembled WGS sequence"/>
</dbReference>
<evidence type="ECO:0000313" key="1">
    <source>
        <dbReference type="EMBL" id="KAK4467037.1"/>
    </source>
</evidence>
<dbReference type="EMBL" id="MU864928">
    <property type="protein sequence ID" value="KAK4467037.1"/>
    <property type="molecule type" value="Genomic_DNA"/>
</dbReference>
<proteinExistence type="predicted"/>
<dbReference type="AlphaFoldDB" id="A0AAV9I1U4"/>
<protein>
    <submittedName>
        <fullName evidence="1">Uncharacterized protein</fullName>
    </submittedName>
</protein>
<name>A0AAV9I1U4_9PEZI</name>
<comment type="caution">
    <text evidence="1">The sequence shown here is derived from an EMBL/GenBank/DDBJ whole genome shotgun (WGS) entry which is preliminary data.</text>
</comment>
<gene>
    <name evidence="1" type="ORF">QBC42DRAFT_257528</name>
</gene>
<organism evidence="1 2">
    <name type="scientific">Cladorrhinum samala</name>
    <dbReference type="NCBI Taxonomy" id="585594"/>
    <lineage>
        <taxon>Eukaryota</taxon>
        <taxon>Fungi</taxon>
        <taxon>Dikarya</taxon>
        <taxon>Ascomycota</taxon>
        <taxon>Pezizomycotina</taxon>
        <taxon>Sordariomycetes</taxon>
        <taxon>Sordariomycetidae</taxon>
        <taxon>Sordariales</taxon>
        <taxon>Podosporaceae</taxon>
        <taxon>Cladorrhinum</taxon>
    </lineage>
</organism>
<reference evidence="1" key="1">
    <citation type="journal article" date="2023" name="Mol. Phylogenet. Evol.">
        <title>Genome-scale phylogeny and comparative genomics of the fungal order Sordariales.</title>
        <authorList>
            <person name="Hensen N."/>
            <person name="Bonometti L."/>
            <person name="Westerberg I."/>
            <person name="Brannstrom I.O."/>
            <person name="Guillou S."/>
            <person name="Cros-Aarteil S."/>
            <person name="Calhoun S."/>
            <person name="Haridas S."/>
            <person name="Kuo A."/>
            <person name="Mondo S."/>
            <person name="Pangilinan J."/>
            <person name="Riley R."/>
            <person name="LaButti K."/>
            <person name="Andreopoulos B."/>
            <person name="Lipzen A."/>
            <person name="Chen C."/>
            <person name="Yan M."/>
            <person name="Daum C."/>
            <person name="Ng V."/>
            <person name="Clum A."/>
            <person name="Steindorff A."/>
            <person name="Ohm R.A."/>
            <person name="Martin F."/>
            <person name="Silar P."/>
            <person name="Natvig D.O."/>
            <person name="Lalanne C."/>
            <person name="Gautier V."/>
            <person name="Ament-Velasquez S.L."/>
            <person name="Kruys A."/>
            <person name="Hutchinson M.I."/>
            <person name="Powell A.J."/>
            <person name="Barry K."/>
            <person name="Miller A.N."/>
            <person name="Grigoriev I.V."/>
            <person name="Debuchy R."/>
            <person name="Gladieux P."/>
            <person name="Hiltunen Thoren M."/>
            <person name="Johannesson H."/>
        </authorList>
    </citation>
    <scope>NUCLEOTIDE SEQUENCE</scope>
    <source>
        <strain evidence="1">PSN324</strain>
    </source>
</reference>